<feature type="compositionally biased region" description="Polar residues" evidence="1">
    <location>
        <begin position="34"/>
        <end position="50"/>
    </location>
</feature>
<feature type="signal peptide" evidence="2">
    <location>
        <begin position="1"/>
        <end position="21"/>
    </location>
</feature>
<dbReference type="RefSeq" id="WP_072754954.1">
    <property type="nucleotide sequence ID" value="NZ_FQUK01000004.1"/>
</dbReference>
<accession>A0A1M4T9X9</accession>
<organism evidence="3 4">
    <name type="scientific">Thermomonas hydrothermalis</name>
    <dbReference type="NCBI Taxonomy" id="213588"/>
    <lineage>
        <taxon>Bacteria</taxon>
        <taxon>Pseudomonadati</taxon>
        <taxon>Pseudomonadota</taxon>
        <taxon>Gammaproteobacteria</taxon>
        <taxon>Lysobacterales</taxon>
        <taxon>Lysobacteraceae</taxon>
        <taxon>Thermomonas</taxon>
    </lineage>
</organism>
<gene>
    <name evidence="3" type="ORF">SAMN02745204_00397</name>
</gene>
<evidence type="ECO:0000256" key="1">
    <source>
        <dbReference type="SAM" id="MobiDB-lite"/>
    </source>
</evidence>
<protein>
    <submittedName>
        <fullName evidence="3">Uncharacterized protein</fullName>
    </submittedName>
</protein>
<name>A0A1M4T9X9_9GAMM</name>
<evidence type="ECO:0000313" key="3">
    <source>
        <dbReference type="EMBL" id="SHE41210.1"/>
    </source>
</evidence>
<keyword evidence="4" id="KW-1185">Reference proteome</keyword>
<dbReference type="AlphaFoldDB" id="A0A1M4T9X9"/>
<dbReference type="STRING" id="213588.SAMN02745204_00397"/>
<keyword evidence="2" id="KW-0732">Signal</keyword>
<dbReference type="Proteomes" id="UP000242857">
    <property type="component" value="Unassembled WGS sequence"/>
</dbReference>
<dbReference type="EMBL" id="FQUK01000004">
    <property type="protein sequence ID" value="SHE41210.1"/>
    <property type="molecule type" value="Genomic_DNA"/>
</dbReference>
<reference evidence="4" key="1">
    <citation type="submission" date="2016-11" db="EMBL/GenBank/DDBJ databases">
        <authorList>
            <person name="Varghese N."/>
            <person name="Submissions S."/>
        </authorList>
    </citation>
    <scope>NUCLEOTIDE SEQUENCE [LARGE SCALE GENOMIC DNA]</scope>
    <source>
        <strain evidence="4">DSM 14834</strain>
    </source>
</reference>
<evidence type="ECO:0000256" key="2">
    <source>
        <dbReference type="SAM" id="SignalP"/>
    </source>
</evidence>
<feature type="chain" id="PRO_5012838433" evidence="2">
    <location>
        <begin position="22"/>
        <end position="68"/>
    </location>
</feature>
<feature type="region of interest" description="Disordered" evidence="1">
    <location>
        <begin position="29"/>
        <end position="50"/>
    </location>
</feature>
<sequence>MNRKLHNTLTAGLVCSLVLLAALIAATPTPPPDQRQSASAHASLTARASQRPLQSVRMPFFSFFLPRS</sequence>
<evidence type="ECO:0000313" key="4">
    <source>
        <dbReference type="Proteomes" id="UP000242857"/>
    </source>
</evidence>
<proteinExistence type="predicted"/>